<name>A0A6N9SZ39_9HYPH</name>
<dbReference type="AlphaFoldDB" id="A0A6N9SZ39"/>
<comment type="caution">
    <text evidence="1">The sequence shown here is derived from an EMBL/GenBank/DDBJ whole genome shotgun (WGS) entry which is preliminary data.</text>
</comment>
<accession>A0A6N9SZ39</accession>
<dbReference type="Proteomes" id="UP000469011">
    <property type="component" value="Unassembled WGS sequence"/>
</dbReference>
<evidence type="ECO:0000313" key="2">
    <source>
        <dbReference type="Proteomes" id="UP000469011"/>
    </source>
</evidence>
<sequence>MDDEGLTVLQPEGWKKPKGYANGMMGRGRLVLTGGLIGWDDNEVFADGFIPQVEQTLKNVVAVVAAAGGRPEHIARLTWYVKSIATYRASLAELGPVYRRVLGRHYPAMALVEVSDLVEEQALVEIEATAILPD</sequence>
<dbReference type="PANTHER" id="PTHR43857:SF1">
    <property type="entry name" value="YJGH FAMILY PROTEIN"/>
    <property type="match status" value="1"/>
</dbReference>
<evidence type="ECO:0000313" key="1">
    <source>
        <dbReference type="EMBL" id="NDW04307.1"/>
    </source>
</evidence>
<dbReference type="Pfam" id="PF01042">
    <property type="entry name" value="Ribonuc_L-PSP"/>
    <property type="match status" value="1"/>
</dbReference>
<proteinExistence type="predicted"/>
<dbReference type="InterPro" id="IPR006175">
    <property type="entry name" value="YjgF/YER057c/UK114"/>
</dbReference>
<dbReference type="Gene3D" id="3.30.1330.40">
    <property type="entry name" value="RutC-like"/>
    <property type="match status" value="1"/>
</dbReference>
<protein>
    <submittedName>
        <fullName evidence="1">RidA family protein</fullName>
    </submittedName>
</protein>
<organism evidence="1 2">
    <name type="scientific">Jiella pacifica</name>
    <dbReference type="NCBI Taxonomy" id="2696469"/>
    <lineage>
        <taxon>Bacteria</taxon>
        <taxon>Pseudomonadati</taxon>
        <taxon>Pseudomonadota</taxon>
        <taxon>Alphaproteobacteria</taxon>
        <taxon>Hyphomicrobiales</taxon>
        <taxon>Aurantimonadaceae</taxon>
        <taxon>Jiella</taxon>
    </lineage>
</organism>
<dbReference type="RefSeq" id="WP_163462788.1">
    <property type="nucleotide sequence ID" value="NZ_JAAAMG010000005.1"/>
</dbReference>
<dbReference type="EMBL" id="JAAAMG010000005">
    <property type="protein sequence ID" value="NDW04307.1"/>
    <property type="molecule type" value="Genomic_DNA"/>
</dbReference>
<dbReference type="CDD" id="cd00448">
    <property type="entry name" value="YjgF_YER057c_UK114_family"/>
    <property type="match status" value="1"/>
</dbReference>
<dbReference type="SUPFAM" id="SSF55298">
    <property type="entry name" value="YjgF-like"/>
    <property type="match status" value="1"/>
</dbReference>
<dbReference type="PANTHER" id="PTHR43857">
    <property type="entry name" value="BLR7761 PROTEIN"/>
    <property type="match status" value="1"/>
</dbReference>
<dbReference type="InterPro" id="IPR035959">
    <property type="entry name" value="RutC-like_sf"/>
</dbReference>
<gene>
    <name evidence="1" type="ORF">GTK09_07680</name>
</gene>
<reference evidence="1 2" key="1">
    <citation type="submission" date="2020-01" db="EMBL/GenBank/DDBJ databases">
        <title>Jiella pacifica sp. nov.</title>
        <authorList>
            <person name="Xue Z."/>
            <person name="Zhu S."/>
            <person name="Chen J."/>
            <person name="Yang J."/>
        </authorList>
    </citation>
    <scope>NUCLEOTIDE SEQUENCE [LARGE SCALE GENOMIC DNA]</scope>
    <source>
        <strain evidence="1 2">40Bstr34</strain>
    </source>
</reference>
<keyword evidence="2" id="KW-1185">Reference proteome</keyword>